<sequence length="843" mass="92425">MTEGFTNNRGLVWKEVRQLFPLVAALFAVGLVLMLVWQMSPDGIDAMRRYAHYIPLALPGLFAVGAAAMTVGQERDQKTIFWLTSMPISPGRLIRIKLIVCTVALGVMWIGCWALIKIELMLGAFPGGFRFPLLPNLKQDTLSTQVIAFLSWHLHTFYILVCGFYTSWRIKNSFASLIAIIPLAFAPFAVVHLGEFIRRMRVGTAYVDPLISDSAALAVTLIATVIVGALAWRAAIRVLSPAKADKESGDAHRFSPYAVFGPSPETQRRVPDQPFRSTTLAMLRQSFGSNRLALWGILLMILAGVVGSAGGGLPYVGSSRSGGTVLTFIGLFGVCCLGVFAFSGDGKAERLRFFSDRGASPAKLWLGRHLLAVAVLGFASLLYLVIGVIGQSIESADRRYLYVPPLIVVILLAVYCYSISQWVGQTIRALSISLMVAPAASVASLFAAGVVLSQGGTMTIGTTTIGVAIIIAMAVLWYFLPLVATLMSMRTYADGVQGRKLWAKSVPALVLFFAIPLIPLTVEYFSYPSITSAQRRSLAQQASKANAPGRMPSNKVSFQTPNGSFQLPDVNRPVGNTSALGYDDRDFSAAHLANLYADDAQEQGAMCEPNTFNGILSLASFAKVQFVQSPDDEKALAELNDWLDTMTKLAQRLRRSPRVIDQDHADAIVSWVADVLDNHQYQEHLDQPAAQSALDLIADTQGWSDARRRAVLVSWYDWNENRQSGAPADQFGGYPINAWSGMHRGGLGRWIFRNHMIDSIAFHLLELLDAEEQGQSSVQQRKTLHELISGNYQKFEQGPYSDRARRQGASQAALLNTEIRSNYPGAQWYAAWEKELTQNAITN</sequence>
<dbReference type="EMBL" id="CP037423">
    <property type="protein sequence ID" value="QDV43113.1"/>
    <property type="molecule type" value="Genomic_DNA"/>
</dbReference>
<name>A0A518HQI4_9BACT</name>
<keyword evidence="1" id="KW-0812">Transmembrane</keyword>
<proteinExistence type="predicted"/>
<protein>
    <submittedName>
        <fullName evidence="2">ABC-2 family transporter protein</fullName>
    </submittedName>
</protein>
<feature type="transmembrane region" description="Helical" evidence="1">
    <location>
        <begin position="401"/>
        <end position="420"/>
    </location>
</feature>
<feature type="transmembrane region" description="Helical" evidence="1">
    <location>
        <begin position="325"/>
        <end position="344"/>
    </location>
</feature>
<feature type="transmembrane region" description="Helical" evidence="1">
    <location>
        <begin position="214"/>
        <end position="236"/>
    </location>
</feature>
<feature type="transmembrane region" description="Helical" evidence="1">
    <location>
        <begin position="365"/>
        <end position="389"/>
    </location>
</feature>
<feature type="transmembrane region" description="Helical" evidence="1">
    <location>
        <begin position="19"/>
        <end position="38"/>
    </location>
</feature>
<feature type="transmembrane region" description="Helical" evidence="1">
    <location>
        <begin position="93"/>
        <end position="116"/>
    </location>
</feature>
<dbReference type="AlphaFoldDB" id="A0A518HQI4"/>
<evidence type="ECO:0000313" key="2">
    <source>
        <dbReference type="EMBL" id="QDV43113.1"/>
    </source>
</evidence>
<keyword evidence="3" id="KW-1185">Reference proteome</keyword>
<keyword evidence="1" id="KW-0472">Membrane</keyword>
<evidence type="ECO:0000313" key="3">
    <source>
        <dbReference type="Proteomes" id="UP000319004"/>
    </source>
</evidence>
<keyword evidence="1" id="KW-1133">Transmembrane helix</keyword>
<feature type="transmembrane region" description="Helical" evidence="1">
    <location>
        <begin position="50"/>
        <end position="72"/>
    </location>
</feature>
<accession>A0A518HQI4</accession>
<feature type="transmembrane region" description="Helical" evidence="1">
    <location>
        <begin position="501"/>
        <end position="522"/>
    </location>
</feature>
<organism evidence="2 3">
    <name type="scientific">Stieleria neptunia</name>
    <dbReference type="NCBI Taxonomy" id="2527979"/>
    <lineage>
        <taxon>Bacteria</taxon>
        <taxon>Pseudomonadati</taxon>
        <taxon>Planctomycetota</taxon>
        <taxon>Planctomycetia</taxon>
        <taxon>Pirellulales</taxon>
        <taxon>Pirellulaceae</taxon>
        <taxon>Stieleria</taxon>
    </lineage>
</organism>
<gene>
    <name evidence="2" type="ORF">Enr13x_29670</name>
</gene>
<evidence type="ECO:0000256" key="1">
    <source>
        <dbReference type="SAM" id="Phobius"/>
    </source>
</evidence>
<feature type="transmembrane region" description="Helical" evidence="1">
    <location>
        <begin position="292"/>
        <end position="313"/>
    </location>
</feature>
<feature type="transmembrane region" description="Helical" evidence="1">
    <location>
        <begin position="146"/>
        <end position="167"/>
    </location>
</feature>
<dbReference type="Proteomes" id="UP000319004">
    <property type="component" value="Chromosome"/>
</dbReference>
<feature type="transmembrane region" description="Helical" evidence="1">
    <location>
        <begin position="174"/>
        <end position="194"/>
    </location>
</feature>
<feature type="transmembrane region" description="Helical" evidence="1">
    <location>
        <begin position="458"/>
        <end position="480"/>
    </location>
</feature>
<dbReference type="RefSeq" id="WP_145386978.1">
    <property type="nucleotide sequence ID" value="NZ_CP037423.1"/>
</dbReference>
<reference evidence="2 3" key="1">
    <citation type="submission" date="2019-03" db="EMBL/GenBank/DDBJ databases">
        <title>Deep-cultivation of Planctomycetes and their phenomic and genomic characterization uncovers novel biology.</title>
        <authorList>
            <person name="Wiegand S."/>
            <person name="Jogler M."/>
            <person name="Boedeker C."/>
            <person name="Pinto D."/>
            <person name="Vollmers J."/>
            <person name="Rivas-Marin E."/>
            <person name="Kohn T."/>
            <person name="Peeters S.H."/>
            <person name="Heuer A."/>
            <person name="Rast P."/>
            <person name="Oberbeckmann S."/>
            <person name="Bunk B."/>
            <person name="Jeske O."/>
            <person name="Meyerdierks A."/>
            <person name="Storesund J.E."/>
            <person name="Kallscheuer N."/>
            <person name="Luecker S."/>
            <person name="Lage O.M."/>
            <person name="Pohl T."/>
            <person name="Merkel B.J."/>
            <person name="Hornburger P."/>
            <person name="Mueller R.-W."/>
            <person name="Bruemmer F."/>
            <person name="Labrenz M."/>
            <person name="Spormann A.M."/>
            <person name="Op den Camp H."/>
            <person name="Overmann J."/>
            <person name="Amann R."/>
            <person name="Jetten M.S.M."/>
            <person name="Mascher T."/>
            <person name="Medema M.H."/>
            <person name="Devos D.P."/>
            <person name="Kaster A.-K."/>
            <person name="Ovreas L."/>
            <person name="Rohde M."/>
            <person name="Galperin M.Y."/>
            <person name="Jogler C."/>
        </authorList>
    </citation>
    <scope>NUCLEOTIDE SEQUENCE [LARGE SCALE GENOMIC DNA]</scope>
    <source>
        <strain evidence="2 3">Enr13</strain>
    </source>
</reference>
<dbReference type="KEGG" id="snep:Enr13x_29670"/>
<dbReference type="OrthoDB" id="223973at2"/>
<feature type="transmembrane region" description="Helical" evidence="1">
    <location>
        <begin position="432"/>
        <end position="452"/>
    </location>
</feature>